<dbReference type="Proteomes" id="UP000078596">
    <property type="component" value="Chromosome"/>
</dbReference>
<dbReference type="InterPro" id="IPR018639">
    <property type="entry name" value="DUF2062"/>
</dbReference>
<evidence type="ECO:0000256" key="2">
    <source>
        <dbReference type="SAM" id="Phobius"/>
    </source>
</evidence>
<sequence length="195" mass="22186">MPRRFFRKWAPSREAVLAPSFMRPFAKWLAHPNLWHLNRRSVSGGVAVGLFIAFIPTPFQMVWAALAAILLRVNVALAVAMVLLTNPLTMLPIAWAAFMLGTWYTGQSIRVPAEGMTVPWLIDQVQVIWLPLLLGLLTFSILSALVSYGLIQLLWRWHIIRHKQRKRAARREPAVPTSVRDEREAPANQDRNPLP</sequence>
<keyword evidence="2" id="KW-0472">Membrane</keyword>
<gene>
    <name evidence="4" type="ORF">A9404_00645</name>
</gene>
<evidence type="ECO:0000259" key="3">
    <source>
        <dbReference type="Pfam" id="PF09835"/>
    </source>
</evidence>
<dbReference type="AlphaFoldDB" id="A0A191ZDZ2"/>
<keyword evidence="2" id="KW-0812">Transmembrane</keyword>
<dbReference type="PANTHER" id="PTHR40547:SF1">
    <property type="entry name" value="SLL0298 PROTEIN"/>
    <property type="match status" value="1"/>
</dbReference>
<feature type="region of interest" description="Disordered" evidence="1">
    <location>
        <begin position="170"/>
        <end position="195"/>
    </location>
</feature>
<keyword evidence="5" id="KW-1185">Reference proteome</keyword>
<dbReference type="OrthoDB" id="9786029at2"/>
<dbReference type="PANTHER" id="PTHR40547">
    <property type="entry name" value="SLL0298 PROTEIN"/>
    <property type="match status" value="1"/>
</dbReference>
<dbReference type="KEGG" id="haz:A9404_00645"/>
<keyword evidence="2" id="KW-1133">Transmembrane helix</keyword>
<feature type="transmembrane region" description="Helical" evidence="2">
    <location>
        <begin position="61"/>
        <end position="84"/>
    </location>
</feature>
<dbReference type="EMBL" id="CP016027">
    <property type="protein sequence ID" value="ANJ66085.1"/>
    <property type="molecule type" value="Genomic_DNA"/>
</dbReference>
<proteinExistence type="predicted"/>
<dbReference type="RefSeq" id="WP_066097733.1">
    <property type="nucleotide sequence ID" value="NZ_CP016027.1"/>
</dbReference>
<dbReference type="Pfam" id="PF09835">
    <property type="entry name" value="DUF2062"/>
    <property type="match status" value="1"/>
</dbReference>
<reference evidence="4 5" key="1">
    <citation type="submission" date="2016-06" db="EMBL/GenBank/DDBJ databases">
        <title>Insight into the functional genes involving in sulfur oxidation in Pearl River water.</title>
        <authorList>
            <person name="Luo J."/>
            <person name="Tan X."/>
            <person name="Lin W."/>
        </authorList>
    </citation>
    <scope>NUCLEOTIDE SEQUENCE [LARGE SCALE GENOMIC DNA]</scope>
    <source>
        <strain evidence="4 5">LS2</strain>
    </source>
</reference>
<dbReference type="STRING" id="1860122.A9404_00645"/>
<protein>
    <recommendedName>
        <fullName evidence="3">DUF2062 domain-containing protein</fullName>
    </recommendedName>
</protein>
<feature type="transmembrane region" description="Helical" evidence="2">
    <location>
        <begin position="37"/>
        <end position="55"/>
    </location>
</feature>
<feature type="transmembrane region" description="Helical" evidence="2">
    <location>
        <begin position="129"/>
        <end position="155"/>
    </location>
</feature>
<evidence type="ECO:0000256" key="1">
    <source>
        <dbReference type="SAM" id="MobiDB-lite"/>
    </source>
</evidence>
<evidence type="ECO:0000313" key="4">
    <source>
        <dbReference type="EMBL" id="ANJ66085.1"/>
    </source>
</evidence>
<evidence type="ECO:0000313" key="5">
    <source>
        <dbReference type="Proteomes" id="UP000078596"/>
    </source>
</evidence>
<feature type="domain" description="DUF2062" evidence="3">
    <location>
        <begin position="23"/>
        <end position="163"/>
    </location>
</feature>
<organism evidence="4 5">
    <name type="scientific">Halothiobacillus diazotrophicus</name>
    <dbReference type="NCBI Taxonomy" id="1860122"/>
    <lineage>
        <taxon>Bacteria</taxon>
        <taxon>Pseudomonadati</taxon>
        <taxon>Pseudomonadota</taxon>
        <taxon>Gammaproteobacteria</taxon>
        <taxon>Chromatiales</taxon>
        <taxon>Halothiobacillaceae</taxon>
        <taxon>Halothiobacillus</taxon>
    </lineage>
</organism>
<accession>A0A191ZDZ2</accession>
<name>A0A191ZDZ2_9GAMM</name>